<feature type="transmembrane region" description="Helical" evidence="2">
    <location>
        <begin position="453"/>
        <end position="472"/>
    </location>
</feature>
<dbReference type="PANTHER" id="PTHR11328:SF24">
    <property type="entry name" value="MAJOR FACILITATOR SUPERFAMILY (MFS) PROFILE DOMAIN-CONTAINING PROTEIN"/>
    <property type="match status" value="1"/>
</dbReference>
<dbReference type="GO" id="GO:0015293">
    <property type="term" value="F:symporter activity"/>
    <property type="evidence" value="ECO:0007669"/>
    <property type="project" value="InterPro"/>
</dbReference>
<accession>A0A1I8IC39</accession>
<protein>
    <submittedName>
        <fullName evidence="5">Reverse transcriptase domain-containing protein</fullName>
    </submittedName>
</protein>
<dbReference type="InterPro" id="IPR000477">
    <property type="entry name" value="RT_dom"/>
</dbReference>
<evidence type="ECO:0000256" key="2">
    <source>
        <dbReference type="SAM" id="Phobius"/>
    </source>
</evidence>
<comment type="similarity">
    <text evidence="1">Belongs to the major facilitator superfamily.</text>
</comment>
<dbReference type="Proteomes" id="UP000095280">
    <property type="component" value="Unplaced"/>
</dbReference>
<dbReference type="InterPro" id="IPR039672">
    <property type="entry name" value="MFS_2"/>
</dbReference>
<feature type="transmembrane region" description="Helical" evidence="2">
    <location>
        <begin position="812"/>
        <end position="831"/>
    </location>
</feature>
<feature type="domain" description="Reverse transcriptase" evidence="3">
    <location>
        <begin position="1"/>
        <end position="87"/>
    </location>
</feature>
<evidence type="ECO:0000259" key="3">
    <source>
        <dbReference type="PROSITE" id="PS50878"/>
    </source>
</evidence>
<feature type="transmembrane region" description="Helical" evidence="2">
    <location>
        <begin position="512"/>
        <end position="529"/>
    </location>
</feature>
<dbReference type="InterPro" id="IPR036259">
    <property type="entry name" value="MFS_trans_sf"/>
</dbReference>
<evidence type="ECO:0000313" key="5">
    <source>
        <dbReference type="WBParaSite" id="maker-uti_cns_0011360-snap-gene-0.4-mRNA-1"/>
    </source>
</evidence>
<keyword evidence="2" id="KW-1133">Transmembrane helix</keyword>
<feature type="transmembrane region" description="Helical" evidence="2">
    <location>
        <begin position="772"/>
        <end position="792"/>
    </location>
</feature>
<organism evidence="4 5">
    <name type="scientific">Macrostomum lignano</name>
    <dbReference type="NCBI Taxonomy" id="282301"/>
    <lineage>
        <taxon>Eukaryota</taxon>
        <taxon>Metazoa</taxon>
        <taxon>Spiralia</taxon>
        <taxon>Lophotrochozoa</taxon>
        <taxon>Platyhelminthes</taxon>
        <taxon>Rhabditophora</taxon>
        <taxon>Macrostomorpha</taxon>
        <taxon>Macrostomida</taxon>
        <taxon>Macrostomidae</taxon>
        <taxon>Macrostomum</taxon>
    </lineage>
</organism>
<feature type="transmembrane region" description="Helical" evidence="2">
    <location>
        <begin position="851"/>
        <end position="874"/>
    </location>
</feature>
<evidence type="ECO:0000256" key="1">
    <source>
        <dbReference type="ARBA" id="ARBA00008335"/>
    </source>
</evidence>
<sequence length="880" mass="96205">RHPEKKLSVLGYADDLALLSSTAEGAQRLLDGLTAAAARVGLVINARKTEVLTVPHDLPAEIRLRDGDGPGTALPKCLQFVYLGGLVPDVGDDLARRRGKAWAAFRSVRAVLLSEALSDGARSQLFQAVVETALLYNAETWTLTGALEAQLDAAHAALVRAAFGARRGPGSETTESLYKRTGLTRPSALLSQRRLRLAGHVIRAEAYCPEPLQDVLLWTPRDRAGYPLLYPNLEVNVMEVPALSTCRRLLYGLAAPPSAMCGNILGFLMSVYLLEVAKLSPGLVLTISFAGRFWDAVSDPLIGYLVTRTKTRWGKCRIWVLGSAPLCATSFILLFHTPSWQWTPGRFIYYFVVYFAFCTFLTTYHIPYTAMTMLISSRTVDRDAATTFRMVFEMVGTLFGVMTFTFITQVGPDRCTLASASGNSHSNGSLLSSNQSAPATAHVSPEEEARYRLGASIIGAVVLLCGGIGFFGTKEIAAEVKQAKPTLGNAVADSNSDSMLATFRSCLGHRPYRLLMLSFMLSSLAIQTVQNSLALYTIYSLKMKPHLKFAIAVVMVTAILVTPLVFYLIRRLGKKRVFIIGLALILPVCLSATFCPASAQCFCPQIQGPPWPRYRLVSIQVPAFFGAVVLLCGGIGFFGTKEIAAEVKQAKPTLGNAVADSNSDSMLATFRSCLGHRPYRLLMLSFMLSSLAIQTVQNSLALYTIYSLKMKPHLKFAIAVVMVTAILVTPLVFYLIRRLGKKRVFIIGLALILPVCLSATFCPARVQFVPQYYATMVVAGCYVSINMLLPWIMLPDVIDDYTVSTGRRDEAAFYSLYFAVGISTACLQLGLHLTGYQLPPSCHQPEMVGYALRVMMGPLPMLLVVAAFIVLRLYPITPEY</sequence>
<dbReference type="PROSITE" id="PS50878">
    <property type="entry name" value="RT_POL"/>
    <property type="match status" value="1"/>
</dbReference>
<feature type="transmembrane region" description="Helical" evidence="2">
    <location>
        <begin position="679"/>
        <end position="696"/>
    </location>
</feature>
<dbReference type="AlphaFoldDB" id="A0A1I8IC39"/>
<proteinExistence type="inferred from homology"/>
<feature type="transmembrane region" description="Helical" evidence="2">
    <location>
        <begin position="347"/>
        <end position="366"/>
    </location>
</feature>
<feature type="transmembrane region" description="Helical" evidence="2">
    <location>
        <begin position="249"/>
        <end position="273"/>
    </location>
</feature>
<keyword evidence="2" id="KW-0812">Transmembrane</keyword>
<feature type="transmembrane region" description="Helical" evidence="2">
    <location>
        <begin position="387"/>
        <end position="407"/>
    </location>
</feature>
<name>A0A1I8IC39_9PLAT</name>
<feature type="transmembrane region" description="Helical" evidence="2">
    <location>
        <begin position="716"/>
        <end position="736"/>
    </location>
</feature>
<feature type="transmembrane region" description="Helical" evidence="2">
    <location>
        <begin position="549"/>
        <end position="569"/>
    </location>
</feature>
<feature type="transmembrane region" description="Helical" evidence="2">
    <location>
        <begin position="619"/>
        <end position="639"/>
    </location>
</feature>
<dbReference type="PANTHER" id="PTHR11328">
    <property type="entry name" value="MAJOR FACILITATOR SUPERFAMILY DOMAIN-CONTAINING PROTEIN"/>
    <property type="match status" value="1"/>
</dbReference>
<dbReference type="WBParaSite" id="maker-uti_cns_0011360-snap-gene-0.4-mRNA-1">
    <property type="protein sequence ID" value="maker-uti_cns_0011360-snap-gene-0.4-mRNA-1"/>
    <property type="gene ID" value="maker-uti_cns_0011360-snap-gene-0.4"/>
</dbReference>
<keyword evidence="2" id="KW-0472">Membrane</keyword>
<dbReference type="SUPFAM" id="SSF103473">
    <property type="entry name" value="MFS general substrate transporter"/>
    <property type="match status" value="2"/>
</dbReference>
<feature type="transmembrane region" description="Helical" evidence="2">
    <location>
        <begin position="318"/>
        <end position="335"/>
    </location>
</feature>
<feature type="transmembrane region" description="Helical" evidence="2">
    <location>
        <begin position="743"/>
        <end position="766"/>
    </location>
</feature>
<dbReference type="Gene3D" id="1.20.1250.20">
    <property type="entry name" value="MFS general substrate transporter like domains"/>
    <property type="match status" value="3"/>
</dbReference>
<feature type="transmembrane region" description="Helical" evidence="2">
    <location>
        <begin position="576"/>
        <end position="599"/>
    </location>
</feature>
<dbReference type="Pfam" id="PF13347">
    <property type="entry name" value="MFS_2"/>
    <property type="match status" value="2"/>
</dbReference>
<keyword evidence="4" id="KW-1185">Reference proteome</keyword>
<dbReference type="GO" id="GO:0005886">
    <property type="term" value="C:plasma membrane"/>
    <property type="evidence" value="ECO:0007669"/>
    <property type="project" value="TreeGrafter"/>
</dbReference>
<evidence type="ECO:0000313" key="4">
    <source>
        <dbReference type="Proteomes" id="UP000095280"/>
    </source>
</evidence>
<reference evidence="5" key="1">
    <citation type="submission" date="2016-11" db="UniProtKB">
        <authorList>
            <consortium name="WormBaseParasite"/>
        </authorList>
    </citation>
    <scope>IDENTIFICATION</scope>
</reference>
<dbReference type="GO" id="GO:0008643">
    <property type="term" value="P:carbohydrate transport"/>
    <property type="evidence" value="ECO:0007669"/>
    <property type="project" value="InterPro"/>
</dbReference>